<dbReference type="STRING" id="1202768.SAMN05216285_0944"/>
<name>A0A1I0MI25_9EURY</name>
<evidence type="ECO:0008006" key="4">
    <source>
        <dbReference type="Google" id="ProtNLM"/>
    </source>
</evidence>
<dbReference type="PANTHER" id="PTHR35610:SF8">
    <property type="entry name" value="3-ISOPROPYLMALATE DEHYDRATASE"/>
    <property type="match status" value="1"/>
</dbReference>
<dbReference type="PANTHER" id="PTHR35610">
    <property type="entry name" value="3-ISOPROPYLMALATE DEHYDRATASE-RELATED"/>
    <property type="match status" value="1"/>
</dbReference>
<proteinExistence type="predicted"/>
<dbReference type="SUPFAM" id="SSF159659">
    <property type="entry name" value="Cgl1923-like"/>
    <property type="match status" value="1"/>
</dbReference>
<accession>A0A1I0MI25</accession>
<dbReference type="Proteomes" id="UP000183275">
    <property type="component" value="Unassembled WGS sequence"/>
</dbReference>
<evidence type="ECO:0000256" key="1">
    <source>
        <dbReference type="SAM" id="MobiDB-lite"/>
    </source>
</evidence>
<dbReference type="eggNOG" id="arCOG00347">
    <property type="taxonomic scope" value="Archaea"/>
</dbReference>
<dbReference type="AlphaFoldDB" id="A0A1I0MI25"/>
<evidence type="ECO:0000313" key="3">
    <source>
        <dbReference type="Proteomes" id="UP000183275"/>
    </source>
</evidence>
<protein>
    <recommendedName>
        <fullName evidence="4">Proteasome assembly chaperone family protein</fullName>
    </recommendedName>
</protein>
<sequence length="257" mass="27806">MPLTGIGRDMGGVRVHEPEADLENPTLVEGFPGVGLVGKIATDHLIDRLDMRHYASVDCEGLPQIGVYRGGDRTARPPVRLYVSEEHDLLALQSDAPIRSEAVDSVADCLTGWIVSHDVTPLYLSGLPAERETEDRPDLYGITTGNAAERLEATDIPIPPEDGVVTGPTGALLNRAALENYGSLSFVVECNPQFPDPEAASVLLDDGIAPVADLSVDVEDLLDRAEEIRSKREQLAQQMQAVGQEESSQAQPLRMYQ</sequence>
<feature type="compositionally biased region" description="Polar residues" evidence="1">
    <location>
        <begin position="235"/>
        <end position="251"/>
    </location>
</feature>
<evidence type="ECO:0000313" key="2">
    <source>
        <dbReference type="EMBL" id="SEV87476.1"/>
    </source>
</evidence>
<keyword evidence="3" id="KW-1185">Reference proteome</keyword>
<dbReference type="Gene3D" id="3.40.50.10900">
    <property type="entry name" value="PAC-like subunit"/>
    <property type="match status" value="1"/>
</dbReference>
<gene>
    <name evidence="2" type="ORF">SAMN05216285_0944</name>
</gene>
<dbReference type="Pfam" id="PF09754">
    <property type="entry name" value="PAC2"/>
    <property type="match status" value="1"/>
</dbReference>
<dbReference type="OrthoDB" id="35908at2157"/>
<dbReference type="InterPro" id="IPR019151">
    <property type="entry name" value="Proteasome_assmbl_chaperone_2"/>
</dbReference>
<reference evidence="3" key="1">
    <citation type="submission" date="2016-10" db="EMBL/GenBank/DDBJ databases">
        <authorList>
            <person name="Varghese N."/>
        </authorList>
    </citation>
    <scope>NUCLEOTIDE SEQUENCE [LARGE SCALE GENOMIC DNA]</scope>
    <source>
        <strain evidence="3">CGMCC 1.12284</strain>
    </source>
</reference>
<feature type="region of interest" description="Disordered" evidence="1">
    <location>
        <begin position="232"/>
        <end position="257"/>
    </location>
</feature>
<organism evidence="2 3">
    <name type="scientific">Natrinema salifodinae</name>
    <dbReference type="NCBI Taxonomy" id="1202768"/>
    <lineage>
        <taxon>Archaea</taxon>
        <taxon>Methanobacteriati</taxon>
        <taxon>Methanobacteriota</taxon>
        <taxon>Stenosarchaea group</taxon>
        <taxon>Halobacteria</taxon>
        <taxon>Halobacteriales</taxon>
        <taxon>Natrialbaceae</taxon>
        <taxon>Natrinema</taxon>
    </lineage>
</organism>
<dbReference type="InterPro" id="IPR038389">
    <property type="entry name" value="PSMG2_sf"/>
</dbReference>
<dbReference type="EMBL" id="FOIS01000001">
    <property type="protein sequence ID" value="SEV87476.1"/>
    <property type="molecule type" value="Genomic_DNA"/>
</dbReference>